<gene>
    <name evidence="1" type="ORF">RFI_00594</name>
</gene>
<reference evidence="1 2" key="1">
    <citation type="journal article" date="2013" name="Curr. Biol.">
        <title>The Genome of the Foraminiferan Reticulomyxa filosa.</title>
        <authorList>
            <person name="Glockner G."/>
            <person name="Hulsmann N."/>
            <person name="Schleicher M."/>
            <person name="Noegel A.A."/>
            <person name="Eichinger L."/>
            <person name="Gallinger C."/>
            <person name="Pawlowski J."/>
            <person name="Sierra R."/>
            <person name="Euteneuer U."/>
            <person name="Pillet L."/>
            <person name="Moustafa A."/>
            <person name="Platzer M."/>
            <person name="Groth M."/>
            <person name="Szafranski K."/>
            <person name="Schliwa M."/>
        </authorList>
    </citation>
    <scope>NUCLEOTIDE SEQUENCE [LARGE SCALE GENOMIC DNA]</scope>
</reference>
<dbReference type="EMBL" id="ASPP01000634">
    <property type="protein sequence ID" value="ETO36468.1"/>
    <property type="molecule type" value="Genomic_DNA"/>
</dbReference>
<dbReference type="AlphaFoldDB" id="X6PEE1"/>
<comment type="caution">
    <text evidence="1">The sequence shown here is derived from an EMBL/GenBank/DDBJ whole genome shotgun (WGS) entry which is preliminary data.</text>
</comment>
<accession>X6PEE1</accession>
<sequence length="145" mass="17326">TICRNQNEMMKSNKKQKIQILQRGRGELNDENIWKESKKTRKDYFCKVGVYKCEWKRIGVADINSEIRWSKRECIYEEIESTRFQELDNNEKQVSLSVRYSKKITFPNNCCNNCFSFNHHINIFVIILSISLPTQQCNWSMIFAI</sequence>
<evidence type="ECO:0000313" key="1">
    <source>
        <dbReference type="EMBL" id="ETO36468.1"/>
    </source>
</evidence>
<feature type="non-terminal residue" evidence="1">
    <location>
        <position position="1"/>
    </location>
</feature>
<proteinExistence type="predicted"/>
<protein>
    <submittedName>
        <fullName evidence="1">Uncharacterized protein</fullName>
    </submittedName>
</protein>
<organism evidence="1 2">
    <name type="scientific">Reticulomyxa filosa</name>
    <dbReference type="NCBI Taxonomy" id="46433"/>
    <lineage>
        <taxon>Eukaryota</taxon>
        <taxon>Sar</taxon>
        <taxon>Rhizaria</taxon>
        <taxon>Retaria</taxon>
        <taxon>Foraminifera</taxon>
        <taxon>Monothalamids</taxon>
        <taxon>Reticulomyxidae</taxon>
        <taxon>Reticulomyxa</taxon>
    </lineage>
</organism>
<name>X6PEE1_RETFI</name>
<keyword evidence="2" id="KW-1185">Reference proteome</keyword>
<dbReference type="Proteomes" id="UP000023152">
    <property type="component" value="Unassembled WGS sequence"/>
</dbReference>
<evidence type="ECO:0000313" key="2">
    <source>
        <dbReference type="Proteomes" id="UP000023152"/>
    </source>
</evidence>